<dbReference type="GO" id="GO:0005576">
    <property type="term" value="C:extracellular region"/>
    <property type="evidence" value="ECO:0000318"/>
    <property type="project" value="GO_Central"/>
</dbReference>
<dbReference type="InParanoid" id="B9SA52"/>
<dbReference type="InterPro" id="IPR032861">
    <property type="entry name" value="TAXi_N"/>
</dbReference>
<gene>
    <name evidence="8" type="ORF">RCOM_0185390</name>
</gene>
<keyword evidence="5" id="KW-0325">Glycoprotein</keyword>
<evidence type="ECO:0000259" key="7">
    <source>
        <dbReference type="PROSITE" id="PS51767"/>
    </source>
</evidence>
<dbReference type="PROSITE" id="PS51767">
    <property type="entry name" value="PEPTIDASE_A1"/>
    <property type="match status" value="1"/>
</dbReference>
<feature type="domain" description="Peptidase A1" evidence="7">
    <location>
        <begin position="91"/>
        <end position="406"/>
    </location>
</feature>
<name>B9SA52_RICCO</name>
<dbReference type="Pfam" id="PF14543">
    <property type="entry name" value="TAXi_N"/>
    <property type="match status" value="1"/>
</dbReference>
<feature type="chain" id="PRO_5002889156" evidence="6">
    <location>
        <begin position="28"/>
        <end position="414"/>
    </location>
</feature>
<reference evidence="9" key="1">
    <citation type="journal article" date="2010" name="Nat. Biotechnol.">
        <title>Draft genome sequence of the oilseed species Ricinus communis.</title>
        <authorList>
            <person name="Chan A.P."/>
            <person name="Crabtree J."/>
            <person name="Zhao Q."/>
            <person name="Lorenzi H."/>
            <person name="Orvis J."/>
            <person name="Puiu D."/>
            <person name="Melake-Berhan A."/>
            <person name="Jones K.M."/>
            <person name="Redman J."/>
            <person name="Chen G."/>
            <person name="Cahoon E.B."/>
            <person name="Gedil M."/>
            <person name="Stanke M."/>
            <person name="Haas B.J."/>
            <person name="Wortman J.R."/>
            <person name="Fraser-Liggett C.M."/>
            <person name="Ravel J."/>
            <person name="Rabinowicz P.D."/>
        </authorList>
    </citation>
    <scope>NUCLEOTIDE SEQUENCE [LARGE SCALE GENOMIC DNA]</scope>
    <source>
        <strain evidence="9">cv. Hale</strain>
    </source>
</reference>
<evidence type="ECO:0000256" key="4">
    <source>
        <dbReference type="ARBA" id="ARBA00022801"/>
    </source>
</evidence>
<keyword evidence="6" id="KW-0732">Signal</keyword>
<evidence type="ECO:0000256" key="6">
    <source>
        <dbReference type="SAM" id="SignalP"/>
    </source>
</evidence>
<dbReference type="CDD" id="cd05476">
    <property type="entry name" value="pepsin_A_like_plant"/>
    <property type="match status" value="1"/>
</dbReference>
<dbReference type="InterPro" id="IPR021109">
    <property type="entry name" value="Peptidase_aspartic_dom_sf"/>
</dbReference>
<dbReference type="InterPro" id="IPR051708">
    <property type="entry name" value="Plant_Aspart_Prot_A1"/>
</dbReference>
<accession>B9SA52</accession>
<dbReference type="SUPFAM" id="SSF50630">
    <property type="entry name" value="Acid proteases"/>
    <property type="match status" value="1"/>
</dbReference>
<proteinExistence type="inferred from homology"/>
<keyword evidence="2" id="KW-0645">Protease</keyword>
<protein>
    <submittedName>
        <fullName evidence="8">DNA binding protein, putative</fullName>
    </submittedName>
</protein>
<evidence type="ECO:0000256" key="1">
    <source>
        <dbReference type="ARBA" id="ARBA00007447"/>
    </source>
</evidence>
<dbReference type="GO" id="GO:0004190">
    <property type="term" value="F:aspartic-type endopeptidase activity"/>
    <property type="evidence" value="ECO:0000318"/>
    <property type="project" value="GO_Central"/>
</dbReference>
<feature type="signal peptide" evidence="6">
    <location>
        <begin position="1"/>
        <end position="27"/>
    </location>
</feature>
<organism evidence="8 9">
    <name type="scientific">Ricinus communis</name>
    <name type="common">Castor bean</name>
    <dbReference type="NCBI Taxonomy" id="3988"/>
    <lineage>
        <taxon>Eukaryota</taxon>
        <taxon>Viridiplantae</taxon>
        <taxon>Streptophyta</taxon>
        <taxon>Embryophyta</taxon>
        <taxon>Tracheophyta</taxon>
        <taxon>Spermatophyta</taxon>
        <taxon>Magnoliopsida</taxon>
        <taxon>eudicotyledons</taxon>
        <taxon>Gunneridae</taxon>
        <taxon>Pentapetalae</taxon>
        <taxon>rosids</taxon>
        <taxon>fabids</taxon>
        <taxon>Malpighiales</taxon>
        <taxon>Euphorbiaceae</taxon>
        <taxon>Acalyphoideae</taxon>
        <taxon>Acalypheae</taxon>
        <taxon>Ricinus</taxon>
    </lineage>
</organism>
<dbReference type="PANTHER" id="PTHR47967">
    <property type="entry name" value="OS07G0603500 PROTEIN-RELATED"/>
    <property type="match status" value="1"/>
</dbReference>
<dbReference type="InterPro" id="IPR033121">
    <property type="entry name" value="PEPTIDASE_A1"/>
</dbReference>
<dbReference type="PANTHER" id="PTHR47967:SF123">
    <property type="entry name" value="ASPARTIC PROTEINASE NEPENTHESIN-1-LIKE"/>
    <property type="match status" value="1"/>
</dbReference>
<keyword evidence="9" id="KW-1185">Reference proteome</keyword>
<keyword evidence="3" id="KW-0064">Aspartyl protease</keyword>
<dbReference type="STRING" id="3988.B9SA52"/>
<comment type="similarity">
    <text evidence="1">Belongs to the peptidase A1 family.</text>
</comment>
<dbReference type="Proteomes" id="UP000008311">
    <property type="component" value="Unassembled WGS sequence"/>
</dbReference>
<sequence>MPLCQNFPSAAPLLYLAILSLLSFATSKPNGFRLQLIHRDSPESPFYPGKLTNSERISRLVEFSKIRAHNFDSGFSSEAFRPPVFQDFTCYLVKVRIGNPGIPLYLVPDTGSALIWTVNNQNIFQCRNNKCSYTRRYDDGSITTGVAAQDILQSEGSERIPFYFGCSRDNQNFSVFEHTGKSGGVMGLNTSPVSLLQQLSHITQRRFSYCLNPYQHGSEPPPSSLLRFGNDIRKGRRRFQSTPLMSSPDRPNYFLNLLDMTVAGQRLHLPPGTFALRQDGTGGTIIDSGTGLTFITQTAYPRLISAFQNYFDHRGFQRVHIPEFDLCYSFRGNHTFHDHASMTFHFERADFTVQADYVYLPMEDDNAFCVALQPTPPQQRTVIGAINQGNTRFIYDAAAHQLLFIAENCRNDAM</sequence>
<evidence type="ECO:0000256" key="2">
    <source>
        <dbReference type="ARBA" id="ARBA00022670"/>
    </source>
</evidence>
<keyword evidence="4" id="KW-0378">Hydrolase</keyword>
<evidence type="ECO:0000313" key="8">
    <source>
        <dbReference type="EMBL" id="EEF39569.1"/>
    </source>
</evidence>
<dbReference type="GO" id="GO:0006508">
    <property type="term" value="P:proteolysis"/>
    <property type="evidence" value="ECO:0007669"/>
    <property type="project" value="UniProtKB-KW"/>
</dbReference>
<dbReference type="Gene3D" id="2.40.70.10">
    <property type="entry name" value="Acid Proteases"/>
    <property type="match status" value="2"/>
</dbReference>
<evidence type="ECO:0000256" key="5">
    <source>
        <dbReference type="ARBA" id="ARBA00023180"/>
    </source>
</evidence>
<dbReference type="InterPro" id="IPR032799">
    <property type="entry name" value="TAXi_C"/>
</dbReference>
<evidence type="ECO:0000313" key="9">
    <source>
        <dbReference type="Proteomes" id="UP000008311"/>
    </source>
</evidence>
<dbReference type="eggNOG" id="KOG1339">
    <property type="taxonomic scope" value="Eukaryota"/>
</dbReference>
<dbReference type="InterPro" id="IPR034161">
    <property type="entry name" value="Pepsin-like_plant"/>
</dbReference>
<dbReference type="Pfam" id="PF14541">
    <property type="entry name" value="TAXi_C"/>
    <property type="match status" value="1"/>
</dbReference>
<dbReference type="AlphaFoldDB" id="B9SA52"/>
<dbReference type="EMBL" id="EQ973900">
    <property type="protein sequence ID" value="EEF39569.1"/>
    <property type="molecule type" value="Genomic_DNA"/>
</dbReference>
<evidence type="ECO:0000256" key="3">
    <source>
        <dbReference type="ARBA" id="ARBA00022750"/>
    </source>
</evidence>